<dbReference type="EC" id="3.1.-.-" evidence="9"/>
<evidence type="ECO:0000256" key="1">
    <source>
        <dbReference type="ARBA" id="ARBA00010875"/>
    </source>
</evidence>
<keyword evidence="7 9" id="KW-0378">Hydrolase</keyword>
<evidence type="ECO:0000256" key="7">
    <source>
        <dbReference type="ARBA" id="ARBA00022801"/>
    </source>
</evidence>
<gene>
    <name evidence="9 10" type="primary">ybeY</name>
    <name evidence="10" type="ORF">ENR47_11335</name>
</gene>
<name>A0A832H3F0_9CYAN</name>
<evidence type="ECO:0000256" key="4">
    <source>
        <dbReference type="ARBA" id="ARBA00022722"/>
    </source>
</evidence>
<keyword evidence="9" id="KW-0963">Cytoplasm</keyword>
<comment type="similarity">
    <text evidence="1 9">Belongs to the endoribonuclease YbeY family.</text>
</comment>
<dbReference type="GO" id="GO:0004222">
    <property type="term" value="F:metalloendopeptidase activity"/>
    <property type="evidence" value="ECO:0007669"/>
    <property type="project" value="InterPro"/>
</dbReference>
<evidence type="ECO:0000256" key="9">
    <source>
        <dbReference type="HAMAP-Rule" id="MF_00009"/>
    </source>
</evidence>
<dbReference type="InterPro" id="IPR020549">
    <property type="entry name" value="YbeY_CS"/>
</dbReference>
<dbReference type="PROSITE" id="PS01306">
    <property type="entry name" value="UPF0054"/>
    <property type="match status" value="1"/>
</dbReference>
<dbReference type="Pfam" id="PF02130">
    <property type="entry name" value="YbeY"/>
    <property type="match status" value="1"/>
</dbReference>
<organism evidence="10">
    <name type="scientific">Oscillatoriales cyanobacterium SpSt-402</name>
    <dbReference type="NCBI Taxonomy" id="2282168"/>
    <lineage>
        <taxon>Bacteria</taxon>
        <taxon>Bacillati</taxon>
        <taxon>Cyanobacteriota</taxon>
        <taxon>Cyanophyceae</taxon>
        <taxon>Oscillatoriophycideae</taxon>
        <taxon>Oscillatoriales</taxon>
    </lineage>
</organism>
<feature type="binding site" evidence="9">
    <location>
        <position position="149"/>
    </location>
    <ligand>
        <name>Zn(2+)</name>
        <dbReference type="ChEBI" id="CHEBI:29105"/>
        <note>catalytic</note>
    </ligand>
</feature>
<evidence type="ECO:0000313" key="10">
    <source>
        <dbReference type="EMBL" id="HGW94859.1"/>
    </source>
</evidence>
<evidence type="ECO:0000256" key="2">
    <source>
        <dbReference type="ARBA" id="ARBA00022517"/>
    </source>
</evidence>
<dbReference type="InterPro" id="IPR023091">
    <property type="entry name" value="MetalPrtase_cat_dom_sf_prd"/>
</dbReference>
<evidence type="ECO:0000256" key="6">
    <source>
        <dbReference type="ARBA" id="ARBA00022759"/>
    </source>
</evidence>
<dbReference type="EMBL" id="DSRD01000705">
    <property type="protein sequence ID" value="HGW94859.1"/>
    <property type="molecule type" value="Genomic_DNA"/>
</dbReference>
<evidence type="ECO:0000256" key="5">
    <source>
        <dbReference type="ARBA" id="ARBA00022723"/>
    </source>
</evidence>
<comment type="cofactor">
    <cofactor evidence="9">
        <name>Zn(2+)</name>
        <dbReference type="ChEBI" id="CHEBI:29105"/>
    </cofactor>
    <text evidence="9">Binds 1 zinc ion.</text>
</comment>
<keyword evidence="3 9" id="KW-0698">rRNA processing</keyword>
<dbReference type="Gene3D" id="3.40.390.30">
    <property type="entry name" value="Metalloproteases ('zincins'), catalytic domain"/>
    <property type="match status" value="1"/>
</dbReference>
<dbReference type="InterPro" id="IPR002036">
    <property type="entry name" value="YbeY"/>
</dbReference>
<dbReference type="GO" id="GO:0004521">
    <property type="term" value="F:RNA endonuclease activity"/>
    <property type="evidence" value="ECO:0007669"/>
    <property type="project" value="UniProtKB-UniRule"/>
</dbReference>
<protein>
    <recommendedName>
        <fullName evidence="9">Endoribonuclease YbeY</fullName>
        <ecNumber evidence="9">3.1.-.-</ecNumber>
    </recommendedName>
</protein>
<sequence length="176" mass="19634">MGIQVEVCVQEGELHEGGVDSELVQSALKISTEQWETWFQQWLEILQPDLSPIQAYELSLRLTSDREIQALNAQYRHQDNPTDVLAFAALEAEYPHTDELHSSLPLYLGDIVISVNTAQNQATAQGHPLVTELMWLASHGLLHLLGWDHPDDETLAQMLAQQKALLNTVGLSISDS</sequence>
<dbReference type="SUPFAM" id="SSF55486">
    <property type="entry name" value="Metalloproteases ('zincins'), catalytic domain"/>
    <property type="match status" value="1"/>
</dbReference>
<comment type="subcellular location">
    <subcellularLocation>
        <location evidence="9">Cytoplasm</location>
    </subcellularLocation>
</comment>
<dbReference type="PANTHER" id="PTHR46986:SF1">
    <property type="entry name" value="ENDORIBONUCLEASE YBEY, CHLOROPLASTIC"/>
    <property type="match status" value="1"/>
</dbReference>
<comment type="caution">
    <text evidence="10">The sequence shown here is derived from an EMBL/GenBank/DDBJ whole genome shotgun (WGS) entry which is preliminary data.</text>
</comment>
<keyword evidence="5 9" id="KW-0479">Metal-binding</keyword>
<dbReference type="NCBIfam" id="TIGR00043">
    <property type="entry name" value="rRNA maturation RNase YbeY"/>
    <property type="match status" value="1"/>
</dbReference>
<keyword evidence="6 9" id="KW-0255">Endonuclease</keyword>
<keyword evidence="2 9" id="KW-0690">Ribosome biogenesis</keyword>
<dbReference type="HAMAP" id="MF_00009">
    <property type="entry name" value="Endoribonucl_YbeY"/>
    <property type="match status" value="1"/>
</dbReference>
<comment type="function">
    <text evidence="9">Single strand-specific metallo-endoribonuclease involved in late-stage 70S ribosome quality control and in maturation of the 3' terminus of the 16S rRNA.</text>
</comment>
<dbReference type="GO" id="GO:0006364">
    <property type="term" value="P:rRNA processing"/>
    <property type="evidence" value="ECO:0007669"/>
    <property type="project" value="UniProtKB-UniRule"/>
</dbReference>
<dbReference type="AlphaFoldDB" id="A0A832H3F0"/>
<feature type="binding site" evidence="9">
    <location>
        <position position="143"/>
    </location>
    <ligand>
        <name>Zn(2+)</name>
        <dbReference type="ChEBI" id="CHEBI:29105"/>
        <note>catalytic</note>
    </ligand>
</feature>
<evidence type="ECO:0000256" key="3">
    <source>
        <dbReference type="ARBA" id="ARBA00022552"/>
    </source>
</evidence>
<evidence type="ECO:0000256" key="8">
    <source>
        <dbReference type="ARBA" id="ARBA00022833"/>
    </source>
</evidence>
<dbReference type="GO" id="GO:0005737">
    <property type="term" value="C:cytoplasm"/>
    <property type="evidence" value="ECO:0007669"/>
    <property type="project" value="UniProtKB-SubCell"/>
</dbReference>
<feature type="binding site" evidence="9">
    <location>
        <position position="139"/>
    </location>
    <ligand>
        <name>Zn(2+)</name>
        <dbReference type="ChEBI" id="CHEBI:29105"/>
        <note>catalytic</note>
    </ligand>
</feature>
<proteinExistence type="inferred from homology"/>
<dbReference type="GO" id="GO:0008270">
    <property type="term" value="F:zinc ion binding"/>
    <property type="evidence" value="ECO:0007669"/>
    <property type="project" value="UniProtKB-UniRule"/>
</dbReference>
<dbReference type="PANTHER" id="PTHR46986">
    <property type="entry name" value="ENDORIBONUCLEASE YBEY, CHLOROPLASTIC"/>
    <property type="match status" value="1"/>
</dbReference>
<accession>A0A832H3F0</accession>
<reference evidence="10" key="1">
    <citation type="journal article" date="2020" name="mSystems">
        <title>Genome- and Community-Level Interaction Insights into Carbon Utilization and Element Cycling Functions of Hydrothermarchaeota in Hydrothermal Sediment.</title>
        <authorList>
            <person name="Zhou Z."/>
            <person name="Liu Y."/>
            <person name="Xu W."/>
            <person name="Pan J."/>
            <person name="Luo Z.H."/>
            <person name="Li M."/>
        </authorList>
    </citation>
    <scope>NUCLEOTIDE SEQUENCE [LARGE SCALE GENOMIC DNA]</scope>
    <source>
        <strain evidence="10">SpSt-402</strain>
    </source>
</reference>
<keyword evidence="8 9" id="KW-0862">Zinc</keyword>
<keyword evidence="4 9" id="KW-0540">Nuclease</keyword>